<feature type="domain" description="ABC transporter" evidence="12">
    <location>
        <begin position="343"/>
        <end position="580"/>
    </location>
</feature>
<gene>
    <name evidence="14" type="primary">msbA</name>
    <name evidence="14" type="ORF">Q4490_09140</name>
</gene>
<dbReference type="NCBIfam" id="TIGR02203">
    <property type="entry name" value="MsbA_lipidA"/>
    <property type="match status" value="1"/>
</dbReference>
<dbReference type="Proteomes" id="UP001169862">
    <property type="component" value="Unassembled WGS sequence"/>
</dbReference>
<dbReference type="SUPFAM" id="SSF52540">
    <property type="entry name" value="P-loop containing nucleoside triphosphate hydrolases"/>
    <property type="match status" value="1"/>
</dbReference>
<evidence type="ECO:0000256" key="6">
    <source>
        <dbReference type="ARBA" id="ARBA00022840"/>
    </source>
</evidence>
<dbReference type="InterPro" id="IPR011527">
    <property type="entry name" value="ABC1_TM_dom"/>
</dbReference>
<proteinExistence type="predicted"/>
<feature type="domain" description="ABC transmembrane type-1" evidence="13">
    <location>
        <begin position="30"/>
        <end position="311"/>
    </location>
</feature>
<protein>
    <submittedName>
        <fullName evidence="14">Lipid A export permease/ATP-binding protein MsbA</fullName>
    </submittedName>
</protein>
<feature type="transmembrane region" description="Helical" evidence="11">
    <location>
        <begin position="169"/>
        <end position="187"/>
    </location>
</feature>
<accession>A0AAW7XH35</accession>
<evidence type="ECO:0000256" key="8">
    <source>
        <dbReference type="ARBA" id="ARBA00022989"/>
    </source>
</evidence>
<keyword evidence="10 11" id="KW-0472">Membrane</keyword>
<evidence type="ECO:0000313" key="14">
    <source>
        <dbReference type="EMBL" id="MDO6453731.1"/>
    </source>
</evidence>
<evidence type="ECO:0000259" key="13">
    <source>
        <dbReference type="PROSITE" id="PS50929"/>
    </source>
</evidence>
<dbReference type="PROSITE" id="PS00211">
    <property type="entry name" value="ABC_TRANSPORTER_1"/>
    <property type="match status" value="1"/>
</dbReference>
<dbReference type="Gene3D" id="3.40.50.300">
    <property type="entry name" value="P-loop containing nucleotide triphosphate hydrolases"/>
    <property type="match status" value="1"/>
</dbReference>
<feature type="transmembrane region" description="Helical" evidence="11">
    <location>
        <begin position="26"/>
        <end position="47"/>
    </location>
</feature>
<dbReference type="InterPro" id="IPR003439">
    <property type="entry name" value="ABC_transporter-like_ATP-bd"/>
</dbReference>
<dbReference type="FunFam" id="3.40.50.300:FF:000140">
    <property type="entry name" value="Lipid A export ATP-binding/permease protein MsbA"/>
    <property type="match status" value="1"/>
</dbReference>
<dbReference type="InterPro" id="IPR036640">
    <property type="entry name" value="ABC1_TM_sf"/>
</dbReference>
<dbReference type="PROSITE" id="PS50893">
    <property type="entry name" value="ABC_TRANSPORTER_2"/>
    <property type="match status" value="1"/>
</dbReference>
<dbReference type="InterPro" id="IPR003593">
    <property type="entry name" value="AAA+_ATPase"/>
</dbReference>
<dbReference type="InterPro" id="IPR027417">
    <property type="entry name" value="P-loop_NTPase"/>
</dbReference>
<dbReference type="CDD" id="cd03251">
    <property type="entry name" value="ABCC_MsbA"/>
    <property type="match status" value="1"/>
</dbReference>
<evidence type="ECO:0000256" key="9">
    <source>
        <dbReference type="ARBA" id="ARBA00023055"/>
    </source>
</evidence>
<dbReference type="InterPro" id="IPR039421">
    <property type="entry name" value="Type_1_exporter"/>
</dbReference>
<evidence type="ECO:0000259" key="12">
    <source>
        <dbReference type="PROSITE" id="PS50893"/>
    </source>
</evidence>
<organism evidence="14 15">
    <name type="scientific">Neptunomonas phycophila</name>
    <dbReference type="NCBI Taxonomy" id="1572645"/>
    <lineage>
        <taxon>Bacteria</taxon>
        <taxon>Pseudomonadati</taxon>
        <taxon>Pseudomonadota</taxon>
        <taxon>Gammaproteobacteria</taxon>
        <taxon>Oceanospirillales</taxon>
        <taxon>Oceanospirillaceae</taxon>
        <taxon>Neptunomonas</taxon>
    </lineage>
</organism>
<reference evidence="14" key="1">
    <citation type="submission" date="2023-07" db="EMBL/GenBank/DDBJ databases">
        <title>Genome content predicts the carbon catabolic preferences of heterotrophic bacteria.</title>
        <authorList>
            <person name="Gralka M."/>
        </authorList>
    </citation>
    <scope>NUCLEOTIDE SEQUENCE</scope>
    <source>
        <strain evidence="14">I2M16</strain>
    </source>
</reference>
<dbReference type="GO" id="GO:0015421">
    <property type="term" value="F:ABC-type oligopeptide transporter activity"/>
    <property type="evidence" value="ECO:0007669"/>
    <property type="project" value="TreeGrafter"/>
</dbReference>
<dbReference type="AlphaFoldDB" id="A0AAW7XH35"/>
<dbReference type="Gene3D" id="1.20.1560.10">
    <property type="entry name" value="ABC transporter type 1, transmembrane domain"/>
    <property type="match status" value="2"/>
</dbReference>
<dbReference type="GO" id="GO:0005886">
    <property type="term" value="C:plasma membrane"/>
    <property type="evidence" value="ECO:0007669"/>
    <property type="project" value="UniProtKB-SubCell"/>
</dbReference>
<evidence type="ECO:0000256" key="7">
    <source>
        <dbReference type="ARBA" id="ARBA00022967"/>
    </source>
</evidence>
<name>A0AAW7XH35_9GAMM</name>
<feature type="transmembrane region" description="Helical" evidence="11">
    <location>
        <begin position="67"/>
        <end position="90"/>
    </location>
</feature>
<dbReference type="PANTHER" id="PTHR43394:SF1">
    <property type="entry name" value="ATP-BINDING CASSETTE SUB-FAMILY B MEMBER 10, MITOCHONDRIAL"/>
    <property type="match status" value="1"/>
</dbReference>
<sequence length="589" mass="65219">MKKQTTREISGLRLYLRLLTYIRHQWPLFLLSVAGFALYASTQAGFAKWMETVVQAIENNAIEHRGWLALSVLGLFVIRGLGTFMGNYFITRIARTLVHCLRLELFAHMQKLPSTFYNANSSGTLLSKLTYNVEQVTGAATNAVKVVIQEGLTVIGLFGYLLWLNWKLTLIFLFLGPFIGFLVSFVSKRFRRLSKKLQHSMGNVTNTASEAIKGYQVVRTFGGQDFEMNRFTEVSEKNRDQHMKLVITQSLSTPAVQLMVACALSLLLYLAMEPSIMSTMNTGQFIAFITAAGMLTKPLRQLTDVNSVIQRGIAAAQSLFEVLDESPENDNGTLVAKNVAGAIAFNDLSFRYPNTDKDVLNHINLSIEPGQNVALVGRSGSGKSTLASLLPRFYDVPNAEQITLDNQSLQSYTLASLRSQIALVNQQVVLFNGTIADNIAYGDLANKPEEEIKQAAKAAHVMEFVDKLPDGLNTMVGENGVLLSGGQRQRIAIARAILKDAPILIMDEATSALDTESERHIQSAMEHVMRNRTTLVIAHRLSTIEKADLIVVMDQGEIVEQGTHDELLAKHGAYAQLHNLQFEDTPEHA</sequence>
<evidence type="ECO:0000313" key="15">
    <source>
        <dbReference type="Proteomes" id="UP001169862"/>
    </source>
</evidence>
<evidence type="ECO:0000256" key="3">
    <source>
        <dbReference type="ARBA" id="ARBA00022475"/>
    </source>
</evidence>
<keyword evidence="6" id="KW-0067">ATP-binding</keyword>
<keyword evidence="3" id="KW-1003">Cell membrane</keyword>
<keyword evidence="2" id="KW-0813">Transport</keyword>
<evidence type="ECO:0000256" key="4">
    <source>
        <dbReference type="ARBA" id="ARBA00022692"/>
    </source>
</evidence>
<dbReference type="RefSeq" id="WP_075179305.1">
    <property type="nucleotide sequence ID" value="NZ_CAXHZV010000005.1"/>
</dbReference>
<keyword evidence="7" id="KW-1278">Translocase</keyword>
<dbReference type="PANTHER" id="PTHR43394">
    <property type="entry name" value="ATP-DEPENDENT PERMEASE MDL1, MITOCHONDRIAL"/>
    <property type="match status" value="1"/>
</dbReference>
<dbReference type="PROSITE" id="PS50929">
    <property type="entry name" value="ABC_TM1F"/>
    <property type="match status" value="1"/>
</dbReference>
<dbReference type="InterPro" id="IPR017871">
    <property type="entry name" value="ABC_transporter-like_CS"/>
</dbReference>
<keyword evidence="5" id="KW-0547">Nucleotide-binding</keyword>
<dbReference type="SMART" id="SM00382">
    <property type="entry name" value="AAA"/>
    <property type="match status" value="1"/>
</dbReference>
<feature type="transmembrane region" description="Helical" evidence="11">
    <location>
        <begin position="245"/>
        <end position="270"/>
    </location>
</feature>
<evidence type="ECO:0000256" key="1">
    <source>
        <dbReference type="ARBA" id="ARBA00004651"/>
    </source>
</evidence>
<dbReference type="Pfam" id="PF00005">
    <property type="entry name" value="ABC_tran"/>
    <property type="match status" value="1"/>
</dbReference>
<keyword evidence="4 11" id="KW-0812">Transmembrane</keyword>
<dbReference type="EMBL" id="JAUOPG010000005">
    <property type="protein sequence ID" value="MDO6453731.1"/>
    <property type="molecule type" value="Genomic_DNA"/>
</dbReference>
<dbReference type="Pfam" id="PF00664">
    <property type="entry name" value="ABC_membrane"/>
    <property type="match status" value="1"/>
</dbReference>
<comment type="caution">
    <text evidence="14">The sequence shown here is derived from an EMBL/GenBank/DDBJ whole genome shotgun (WGS) entry which is preliminary data.</text>
</comment>
<dbReference type="GO" id="GO:0016887">
    <property type="term" value="F:ATP hydrolysis activity"/>
    <property type="evidence" value="ECO:0007669"/>
    <property type="project" value="InterPro"/>
</dbReference>
<dbReference type="SUPFAM" id="SSF90123">
    <property type="entry name" value="ABC transporter transmembrane region"/>
    <property type="match status" value="1"/>
</dbReference>
<dbReference type="InterPro" id="IPR011917">
    <property type="entry name" value="ABC_transpr_lipidA"/>
</dbReference>
<evidence type="ECO:0000256" key="11">
    <source>
        <dbReference type="SAM" id="Phobius"/>
    </source>
</evidence>
<dbReference type="GO" id="GO:0005524">
    <property type="term" value="F:ATP binding"/>
    <property type="evidence" value="ECO:0007669"/>
    <property type="project" value="UniProtKB-KW"/>
</dbReference>
<dbReference type="CDD" id="cd18552">
    <property type="entry name" value="ABC_6TM_MsbA_like"/>
    <property type="match status" value="1"/>
</dbReference>
<evidence type="ECO:0000256" key="2">
    <source>
        <dbReference type="ARBA" id="ARBA00022448"/>
    </source>
</evidence>
<evidence type="ECO:0000256" key="10">
    <source>
        <dbReference type="ARBA" id="ARBA00023136"/>
    </source>
</evidence>
<dbReference type="GO" id="GO:0034040">
    <property type="term" value="F:ATPase-coupled lipid transmembrane transporter activity"/>
    <property type="evidence" value="ECO:0007669"/>
    <property type="project" value="InterPro"/>
</dbReference>
<evidence type="ECO:0000256" key="5">
    <source>
        <dbReference type="ARBA" id="ARBA00022741"/>
    </source>
</evidence>
<comment type="subcellular location">
    <subcellularLocation>
        <location evidence="1">Cell membrane</location>
        <topology evidence="1">Multi-pass membrane protein</topology>
    </subcellularLocation>
</comment>
<feature type="transmembrane region" description="Helical" evidence="11">
    <location>
        <begin position="146"/>
        <end position="163"/>
    </location>
</feature>
<keyword evidence="8 11" id="KW-1133">Transmembrane helix</keyword>
<keyword evidence="9" id="KW-0445">Lipid transport</keyword>